<evidence type="ECO:0000256" key="4">
    <source>
        <dbReference type="ARBA" id="ARBA00022670"/>
    </source>
</evidence>
<comment type="subcellular location">
    <subcellularLocation>
        <location evidence="2">Membrane</location>
        <topology evidence="2">Multi-pass membrane protein</topology>
    </subcellularLocation>
</comment>
<evidence type="ECO:0000256" key="3">
    <source>
        <dbReference type="ARBA" id="ARBA00007931"/>
    </source>
</evidence>
<evidence type="ECO:0000256" key="7">
    <source>
        <dbReference type="ARBA" id="ARBA00022833"/>
    </source>
</evidence>
<evidence type="ECO:0000256" key="5">
    <source>
        <dbReference type="ARBA" id="ARBA00022692"/>
    </source>
</evidence>
<proteinExistence type="inferred from homology"/>
<evidence type="ECO:0000313" key="14">
    <source>
        <dbReference type="Proteomes" id="UP000324896"/>
    </source>
</evidence>
<keyword evidence="11" id="KW-0479">Metal-binding</keyword>
<sequence length="358" mass="39886">MVLTIVSFIVVLGVLVFIHEFGHYITAKKSDIMVSEFALGFGPKLLSKQVGETLYSIRAIPLGGFCNMVGEFPPDDSMPAEEREIYDKAKAKGRLFNQKSPLKRLAVILMGPIMNFLLAVLIFISAFAIFGVPTSTNEAAILGEVIPEQPAAEAGLRANDKILSINGQEVNNWNEMSELIRENSEQKISIRYQRNNQIKEITVTPMYSEESERGVIGVYPKLIREDVSLFSALTLGLEQSYRVFKMTILGFIQMFRESSAEDVGGPIMIASIIGQAARVGILNVLNWMAIISINLGIINLLPFPALDGGRILFIVVELIRGQPVDPRKESYVHMLGFAILMLLMVFIIYNDVMRTFFN</sequence>
<evidence type="ECO:0000256" key="9">
    <source>
        <dbReference type="ARBA" id="ARBA00023049"/>
    </source>
</evidence>
<dbReference type="SUPFAM" id="SSF50156">
    <property type="entry name" value="PDZ domain-like"/>
    <property type="match status" value="1"/>
</dbReference>
<dbReference type="GO" id="GO:0046872">
    <property type="term" value="F:metal ion binding"/>
    <property type="evidence" value="ECO:0007669"/>
    <property type="project" value="UniProtKB-KW"/>
</dbReference>
<keyword evidence="7 11" id="KW-0862">Zinc</keyword>
<evidence type="ECO:0000256" key="1">
    <source>
        <dbReference type="ARBA" id="ARBA00001947"/>
    </source>
</evidence>
<dbReference type="PROSITE" id="PS50106">
    <property type="entry name" value="PDZ"/>
    <property type="match status" value="1"/>
</dbReference>
<dbReference type="Gene3D" id="2.30.42.10">
    <property type="match status" value="1"/>
</dbReference>
<accession>A0A1G6I8Q2</accession>
<dbReference type="CDD" id="cd23081">
    <property type="entry name" value="cpPDZ_EcRseP-like"/>
    <property type="match status" value="1"/>
</dbReference>
<keyword evidence="8 11" id="KW-1133">Transmembrane helix</keyword>
<dbReference type="CDD" id="cd06163">
    <property type="entry name" value="S2P-M50_PDZ_RseP-like"/>
    <property type="match status" value="1"/>
</dbReference>
<keyword evidence="9 11" id="KW-0482">Metalloprotease</keyword>
<dbReference type="PANTHER" id="PTHR42837:SF2">
    <property type="entry name" value="MEMBRANE METALLOPROTEASE ARASP2, CHLOROPLASTIC-RELATED"/>
    <property type="match status" value="1"/>
</dbReference>
<evidence type="ECO:0000256" key="11">
    <source>
        <dbReference type="RuleBase" id="RU362031"/>
    </source>
</evidence>
<keyword evidence="10 11" id="KW-0472">Membrane</keyword>
<name>A0A1G6I8Q2_9FIRM</name>
<dbReference type="InterPro" id="IPR004387">
    <property type="entry name" value="Pept_M50_Zn"/>
</dbReference>
<evidence type="ECO:0000313" key="13">
    <source>
        <dbReference type="EMBL" id="SDC02146.1"/>
    </source>
</evidence>
<feature type="transmembrane region" description="Helical" evidence="11">
    <location>
        <begin position="331"/>
        <end position="349"/>
    </location>
</feature>
<keyword evidence="5 11" id="KW-0812">Transmembrane</keyword>
<reference evidence="13 14" key="1">
    <citation type="submission" date="2016-10" db="EMBL/GenBank/DDBJ databases">
        <authorList>
            <person name="Varghese N."/>
            <person name="Submissions S."/>
        </authorList>
    </citation>
    <scope>NUCLEOTIDE SEQUENCE [LARGE SCALE GENOMIC DNA]</scope>
    <source>
        <strain evidence="13 14">WG10</strain>
    </source>
</reference>
<feature type="transmembrane region" description="Helical" evidence="11">
    <location>
        <begin position="105"/>
        <end position="130"/>
    </location>
</feature>
<comment type="similarity">
    <text evidence="3 11">Belongs to the peptidase M50B family.</text>
</comment>
<feature type="transmembrane region" description="Helical" evidence="11">
    <location>
        <begin position="6"/>
        <end position="25"/>
    </location>
</feature>
<comment type="cofactor">
    <cofactor evidence="1 11">
        <name>Zn(2+)</name>
        <dbReference type="ChEBI" id="CHEBI:29105"/>
    </cofactor>
</comment>
<dbReference type="EMBL" id="FMYT01000001">
    <property type="protein sequence ID" value="SDC02146.1"/>
    <property type="molecule type" value="Genomic_DNA"/>
</dbReference>
<dbReference type="InterPro" id="IPR041489">
    <property type="entry name" value="PDZ_6"/>
</dbReference>
<dbReference type="SMART" id="SM00228">
    <property type="entry name" value="PDZ"/>
    <property type="match status" value="1"/>
</dbReference>
<organism evidence="13 14">
    <name type="scientific">Halanaerobium congolense</name>
    <dbReference type="NCBI Taxonomy" id="54121"/>
    <lineage>
        <taxon>Bacteria</taxon>
        <taxon>Bacillati</taxon>
        <taxon>Bacillota</taxon>
        <taxon>Clostridia</taxon>
        <taxon>Halanaerobiales</taxon>
        <taxon>Halanaerobiaceae</taxon>
        <taxon>Halanaerobium</taxon>
    </lineage>
</organism>
<gene>
    <name evidence="13" type="ORF">SAMN04488597_101293</name>
</gene>
<dbReference type="AlphaFoldDB" id="A0A1G6I8Q2"/>
<dbReference type="Proteomes" id="UP000324896">
    <property type="component" value="Unassembled WGS sequence"/>
</dbReference>
<dbReference type="EC" id="3.4.24.-" evidence="11"/>
<evidence type="ECO:0000256" key="10">
    <source>
        <dbReference type="ARBA" id="ARBA00023136"/>
    </source>
</evidence>
<evidence type="ECO:0000256" key="8">
    <source>
        <dbReference type="ARBA" id="ARBA00022989"/>
    </source>
</evidence>
<dbReference type="Pfam" id="PF02163">
    <property type="entry name" value="Peptidase_M50"/>
    <property type="match status" value="1"/>
</dbReference>
<protein>
    <recommendedName>
        <fullName evidence="11">Zinc metalloprotease</fullName>
        <ecNumber evidence="11">3.4.24.-</ecNumber>
    </recommendedName>
</protein>
<dbReference type="InterPro" id="IPR008915">
    <property type="entry name" value="Peptidase_M50"/>
</dbReference>
<dbReference type="InterPro" id="IPR036034">
    <property type="entry name" value="PDZ_sf"/>
</dbReference>
<evidence type="ECO:0000259" key="12">
    <source>
        <dbReference type="PROSITE" id="PS50106"/>
    </source>
</evidence>
<dbReference type="NCBIfam" id="TIGR00054">
    <property type="entry name" value="RIP metalloprotease RseP"/>
    <property type="match status" value="1"/>
</dbReference>
<evidence type="ECO:0000256" key="6">
    <source>
        <dbReference type="ARBA" id="ARBA00022801"/>
    </source>
</evidence>
<keyword evidence="4 13" id="KW-0645">Protease</keyword>
<dbReference type="GO" id="GO:0016020">
    <property type="term" value="C:membrane"/>
    <property type="evidence" value="ECO:0007669"/>
    <property type="project" value="UniProtKB-SubCell"/>
</dbReference>
<dbReference type="GO" id="GO:0004222">
    <property type="term" value="F:metalloendopeptidase activity"/>
    <property type="evidence" value="ECO:0007669"/>
    <property type="project" value="InterPro"/>
</dbReference>
<dbReference type="PANTHER" id="PTHR42837">
    <property type="entry name" value="REGULATOR OF SIGMA-E PROTEASE RSEP"/>
    <property type="match status" value="1"/>
</dbReference>
<keyword evidence="6 11" id="KW-0378">Hydrolase</keyword>
<dbReference type="GO" id="GO:0006508">
    <property type="term" value="P:proteolysis"/>
    <property type="evidence" value="ECO:0007669"/>
    <property type="project" value="UniProtKB-KW"/>
</dbReference>
<dbReference type="RefSeq" id="WP_089655085.1">
    <property type="nucleotide sequence ID" value="NZ_FMYT01000001.1"/>
</dbReference>
<feature type="domain" description="PDZ" evidence="12">
    <location>
        <begin position="119"/>
        <end position="172"/>
    </location>
</feature>
<dbReference type="Pfam" id="PF17820">
    <property type="entry name" value="PDZ_6"/>
    <property type="match status" value="1"/>
</dbReference>
<evidence type="ECO:0000256" key="2">
    <source>
        <dbReference type="ARBA" id="ARBA00004141"/>
    </source>
</evidence>
<dbReference type="InterPro" id="IPR001478">
    <property type="entry name" value="PDZ"/>
</dbReference>